<evidence type="ECO:0000256" key="2">
    <source>
        <dbReference type="SAM" id="Phobius"/>
    </source>
</evidence>
<keyword evidence="2" id="KW-1133">Transmembrane helix</keyword>
<evidence type="ECO:0000313" key="6">
    <source>
        <dbReference type="Proteomes" id="UP000239446"/>
    </source>
</evidence>
<keyword evidence="2" id="KW-0472">Membrane</keyword>
<dbReference type="AlphaFoldDB" id="A0A2S6G494"/>
<feature type="region of interest" description="Disordered" evidence="1">
    <location>
        <begin position="75"/>
        <end position="110"/>
    </location>
</feature>
<organism evidence="5 6">
    <name type="scientific">Marinobacter persicus</name>
    <dbReference type="NCBI Taxonomy" id="930118"/>
    <lineage>
        <taxon>Bacteria</taxon>
        <taxon>Pseudomonadati</taxon>
        <taxon>Pseudomonadota</taxon>
        <taxon>Gammaproteobacteria</taxon>
        <taxon>Pseudomonadales</taxon>
        <taxon>Marinobacteraceae</taxon>
        <taxon>Marinobacter</taxon>
    </lineage>
</organism>
<evidence type="ECO:0000313" key="5">
    <source>
        <dbReference type="EMBL" id="PPK53784.1"/>
    </source>
</evidence>
<dbReference type="Gene3D" id="3.30.70.1070">
    <property type="entry name" value="Sporulation related repeat"/>
    <property type="match status" value="1"/>
</dbReference>
<evidence type="ECO:0000256" key="1">
    <source>
        <dbReference type="SAM" id="MobiDB-lite"/>
    </source>
</evidence>
<feature type="transmembrane region" description="Helical" evidence="2">
    <location>
        <begin position="50"/>
        <end position="67"/>
    </location>
</feature>
<dbReference type="InterPro" id="IPR052521">
    <property type="entry name" value="Cell_div_SPOR-domain"/>
</dbReference>
<dbReference type="InterPro" id="IPR007730">
    <property type="entry name" value="SPOR-like_dom"/>
</dbReference>
<feature type="region of interest" description="Disordered" evidence="1">
    <location>
        <begin position="1"/>
        <end position="42"/>
    </location>
</feature>
<dbReference type="PANTHER" id="PTHR38687:SF2">
    <property type="entry name" value="CELL DIVISION PROTEIN FTSN"/>
    <property type="match status" value="1"/>
</dbReference>
<keyword evidence="2" id="KW-0812">Transmembrane</keyword>
<comment type="caution">
    <text evidence="5">The sequence shown here is derived from an EMBL/GenBank/DDBJ whole genome shotgun (WGS) entry which is preliminary data.</text>
</comment>
<reference evidence="4 7" key="1">
    <citation type="submission" date="2018-02" db="EMBL/GenBank/DDBJ databases">
        <title>Deep subsurface shale carbon reservoir microbial communities from Ohio and West Virginia, USA.</title>
        <authorList>
            <person name="Wrighton K."/>
        </authorList>
    </citation>
    <scope>NUCLEOTIDE SEQUENCE [LARGE SCALE GENOMIC DNA]</scope>
    <source>
        <strain evidence="4 7">UTICA-S1B6</strain>
    </source>
</reference>
<sequence>MARDYAKKNRPTGKGAAAPKKKPAPTPKKAAKPKASAPAPAQHGSLSLKWILSLAVVGCFIGFIVYLNTLPGGKGPTTPTSSPASSQVSEPKQTAKSEPAPKTAAPDKQEQKFRFYDMLPESEVEPPDVNDYAPGPDIQDFDYVVQAGSFRNQQDAERLRAEIAFQGLRAHVQTVEQDNGSIWYRVNAGPFKSRSKMNSAVDKLVSIDIQPLVRKIPKEG</sequence>
<keyword evidence="7" id="KW-1185">Reference proteome</keyword>
<dbReference type="EMBL" id="PTIU01000024">
    <property type="protein sequence ID" value="PPK53784.1"/>
    <property type="molecule type" value="Genomic_DNA"/>
</dbReference>
<evidence type="ECO:0000259" key="3">
    <source>
        <dbReference type="PROSITE" id="PS51724"/>
    </source>
</evidence>
<reference evidence="5 6" key="2">
    <citation type="submission" date="2018-02" db="EMBL/GenBank/DDBJ databases">
        <title>Subsurface microbial communities from deep shales in Ohio and West Virginia, USA.</title>
        <authorList>
            <person name="Wrighton K."/>
        </authorList>
    </citation>
    <scope>NUCLEOTIDE SEQUENCE [LARGE SCALE GENOMIC DNA]</scope>
    <source>
        <strain evidence="5 6">UTICA-S1B9</strain>
    </source>
</reference>
<dbReference type="PROSITE" id="PS51724">
    <property type="entry name" value="SPOR"/>
    <property type="match status" value="1"/>
</dbReference>
<feature type="domain" description="SPOR" evidence="3">
    <location>
        <begin position="137"/>
        <end position="216"/>
    </location>
</feature>
<dbReference type="RefSeq" id="WP_104416940.1">
    <property type="nucleotide sequence ID" value="NZ_PTIT01000009.1"/>
</dbReference>
<dbReference type="InterPro" id="IPR036680">
    <property type="entry name" value="SPOR-like_sf"/>
</dbReference>
<accession>A0A2S6G494</accession>
<dbReference type="OrthoDB" id="8558195at2"/>
<dbReference type="Proteomes" id="UP000239446">
    <property type="component" value="Unassembled WGS sequence"/>
</dbReference>
<dbReference type="GO" id="GO:0042834">
    <property type="term" value="F:peptidoglycan binding"/>
    <property type="evidence" value="ECO:0007669"/>
    <property type="project" value="InterPro"/>
</dbReference>
<evidence type="ECO:0000313" key="4">
    <source>
        <dbReference type="EMBL" id="PPK51761.1"/>
    </source>
</evidence>
<feature type="compositionally biased region" description="Low complexity" evidence="1">
    <location>
        <begin position="76"/>
        <end position="86"/>
    </location>
</feature>
<dbReference type="PANTHER" id="PTHR38687">
    <property type="entry name" value="CELL DIVISION PROTEIN DEDD-RELATED"/>
    <property type="match status" value="1"/>
</dbReference>
<dbReference type="Proteomes" id="UP000239648">
    <property type="component" value="Unassembled WGS sequence"/>
</dbReference>
<dbReference type="EMBL" id="PTIT01000009">
    <property type="protein sequence ID" value="PPK51761.1"/>
    <property type="molecule type" value="Genomic_DNA"/>
</dbReference>
<dbReference type="SUPFAM" id="SSF110997">
    <property type="entry name" value="Sporulation related repeat"/>
    <property type="match status" value="1"/>
</dbReference>
<feature type="compositionally biased region" description="Polar residues" evidence="1">
    <location>
        <begin position="87"/>
        <end position="96"/>
    </location>
</feature>
<proteinExistence type="predicted"/>
<name>A0A2S6G494_9GAMM</name>
<evidence type="ECO:0000313" key="7">
    <source>
        <dbReference type="Proteomes" id="UP000239648"/>
    </source>
</evidence>
<gene>
    <name evidence="5" type="ORF">B0H24_102411</name>
    <name evidence="4" type="ORF">BY455_10911</name>
</gene>
<dbReference type="Pfam" id="PF05036">
    <property type="entry name" value="SPOR"/>
    <property type="match status" value="1"/>
</dbReference>
<protein>
    <submittedName>
        <fullName evidence="5">Sporulation related protein</fullName>
    </submittedName>
</protein>